<comment type="caution">
    <text evidence="2">The sequence shown here is derived from an EMBL/GenBank/DDBJ whole genome shotgun (WGS) entry which is preliminary data.</text>
</comment>
<dbReference type="Gene3D" id="3.40.630.30">
    <property type="match status" value="1"/>
</dbReference>
<feature type="domain" description="N-acetyltransferase" evidence="1">
    <location>
        <begin position="11"/>
        <end position="210"/>
    </location>
</feature>
<name>A7B4N5_MEDG7</name>
<keyword evidence="2" id="KW-0808">Transferase</keyword>
<dbReference type="PROSITE" id="PS51186">
    <property type="entry name" value="GNAT"/>
    <property type="match status" value="1"/>
</dbReference>
<dbReference type="InterPro" id="IPR016181">
    <property type="entry name" value="Acyl_CoA_acyltransferase"/>
</dbReference>
<accession>A7B4N5</accession>
<dbReference type="GO" id="GO:0016747">
    <property type="term" value="F:acyltransferase activity, transferring groups other than amino-acyl groups"/>
    <property type="evidence" value="ECO:0007669"/>
    <property type="project" value="InterPro"/>
</dbReference>
<sequence>MMKTRRRTMQIELREYQKQDFKALETIIRETWHYDDFSTSKTAVKLARVFLSSCLTNYTFSRVAVVDGNVAGIILANNITKHKSPLSNRLLQIKSILSLYSSKEGRNVSKIFGNVNGIDKQLLNENNKTYPAELALFAVSSSCRGKGIGKMLFQSALNYMKQEKLKEFYLFTDTSCNYGFYEHQGMKRRLEKKHVFNIKGQQAVMNFFIYDYQLSN</sequence>
<gene>
    <name evidence="2" type="ORF">RUMGNA_02519</name>
</gene>
<organism evidence="2 3">
    <name type="scientific">Mediterraneibacter gnavus (strain ATCC 29149 / DSM 114966 / JCM 6515 / VPI C7-9)</name>
    <name type="common">Ruminococcus gnavus</name>
    <dbReference type="NCBI Taxonomy" id="411470"/>
    <lineage>
        <taxon>Bacteria</taxon>
        <taxon>Bacillati</taxon>
        <taxon>Bacillota</taxon>
        <taxon>Clostridia</taxon>
        <taxon>Lachnospirales</taxon>
        <taxon>Lachnospiraceae</taxon>
        <taxon>Mediterraneibacter</taxon>
    </lineage>
</organism>
<evidence type="ECO:0000313" key="2">
    <source>
        <dbReference type="EMBL" id="EDN77312.1"/>
    </source>
</evidence>
<proteinExistence type="predicted"/>
<dbReference type="SUPFAM" id="SSF55729">
    <property type="entry name" value="Acyl-CoA N-acyltransferases (Nat)"/>
    <property type="match status" value="1"/>
</dbReference>
<dbReference type="Pfam" id="PF00583">
    <property type="entry name" value="Acetyltransf_1"/>
    <property type="match status" value="1"/>
</dbReference>
<reference evidence="2 3" key="1">
    <citation type="submission" date="2007-04" db="EMBL/GenBank/DDBJ databases">
        <authorList>
            <person name="Fulton L."/>
            <person name="Clifton S."/>
            <person name="Fulton B."/>
            <person name="Xu J."/>
            <person name="Minx P."/>
            <person name="Pepin K.H."/>
            <person name="Johnson M."/>
            <person name="Thiruvilangam P."/>
            <person name="Bhonagiri V."/>
            <person name="Nash W.E."/>
            <person name="Mardis E.R."/>
            <person name="Wilson R.K."/>
        </authorList>
    </citation>
    <scope>NUCLEOTIDE SEQUENCE [LARGE SCALE GENOMIC DNA]</scope>
    <source>
        <strain evidence="2 3">ATCC 29149</strain>
    </source>
</reference>
<dbReference type="EMBL" id="AAYG02000018">
    <property type="protein sequence ID" value="EDN77312.1"/>
    <property type="molecule type" value="Genomic_DNA"/>
</dbReference>
<reference evidence="2 3" key="2">
    <citation type="submission" date="2007-06" db="EMBL/GenBank/DDBJ databases">
        <title>Draft genome sequence of Ruminococcus gnavus (ATCC 29149).</title>
        <authorList>
            <person name="Sudarsanam P."/>
            <person name="Ley R."/>
            <person name="Guruge J."/>
            <person name="Turnbaugh P.J."/>
            <person name="Mahowald M."/>
            <person name="Liep D."/>
            <person name="Gordon J."/>
        </authorList>
    </citation>
    <scope>NUCLEOTIDE SEQUENCE [LARGE SCALE GENOMIC DNA]</scope>
    <source>
        <strain evidence="2 3">ATCC 29149</strain>
    </source>
</reference>
<dbReference type="Proteomes" id="UP000004410">
    <property type="component" value="Unassembled WGS sequence"/>
</dbReference>
<dbReference type="PaxDb" id="411470-RUMGNA_02519"/>
<protein>
    <submittedName>
        <fullName evidence="2">Acetyltransferase, GNAT family</fullName>
    </submittedName>
</protein>
<dbReference type="InterPro" id="IPR000182">
    <property type="entry name" value="GNAT_dom"/>
</dbReference>
<dbReference type="CDD" id="cd04301">
    <property type="entry name" value="NAT_SF"/>
    <property type="match status" value="1"/>
</dbReference>
<evidence type="ECO:0000313" key="3">
    <source>
        <dbReference type="Proteomes" id="UP000004410"/>
    </source>
</evidence>
<dbReference type="AlphaFoldDB" id="A7B4N5"/>
<evidence type="ECO:0000259" key="1">
    <source>
        <dbReference type="PROSITE" id="PS51186"/>
    </source>
</evidence>
<dbReference type="eggNOG" id="COG0456">
    <property type="taxonomic scope" value="Bacteria"/>
</dbReference>